<evidence type="ECO:0000313" key="1">
    <source>
        <dbReference type="EMBL" id="MBW4544566.1"/>
    </source>
</evidence>
<evidence type="ECO:0000313" key="2">
    <source>
        <dbReference type="Proteomes" id="UP000753908"/>
    </source>
</evidence>
<reference evidence="1" key="1">
    <citation type="submission" date="2021-05" db="EMBL/GenBank/DDBJ databases">
        <authorList>
            <person name="Pietrasiak N."/>
            <person name="Ward R."/>
            <person name="Stajich J.E."/>
            <person name="Kurbessoian T."/>
        </authorList>
    </citation>
    <scope>NUCLEOTIDE SEQUENCE</scope>
    <source>
        <strain evidence="1">CPER-KK1</strain>
    </source>
</reference>
<proteinExistence type="predicted"/>
<dbReference type="EMBL" id="JAHHIF010000009">
    <property type="protein sequence ID" value="MBW4544566.1"/>
    <property type="molecule type" value="Genomic_DNA"/>
</dbReference>
<sequence length="77" mass="8700">MKKLDPATFREKGWQLITDRQAIRSILKAIGVNDDDYRSLYVLTGVDNTVSITRFCSKSGQNTLERFGVSKIYLGSL</sequence>
<accession>A0A951PJ72</accession>
<comment type="caution">
    <text evidence="1">The sequence shown here is derived from an EMBL/GenBank/DDBJ whole genome shotgun (WGS) entry which is preliminary data.</text>
</comment>
<organism evidence="1 2">
    <name type="scientific">Symplocastrum torsivum CPER-KK1</name>
    <dbReference type="NCBI Taxonomy" id="450513"/>
    <lineage>
        <taxon>Bacteria</taxon>
        <taxon>Bacillati</taxon>
        <taxon>Cyanobacteriota</taxon>
        <taxon>Cyanophyceae</taxon>
        <taxon>Oscillatoriophycideae</taxon>
        <taxon>Oscillatoriales</taxon>
        <taxon>Microcoleaceae</taxon>
        <taxon>Symplocastrum</taxon>
    </lineage>
</organism>
<protein>
    <submittedName>
        <fullName evidence="1">Uncharacterized protein</fullName>
    </submittedName>
</protein>
<dbReference type="Proteomes" id="UP000753908">
    <property type="component" value="Unassembled WGS sequence"/>
</dbReference>
<reference evidence="1" key="2">
    <citation type="journal article" date="2022" name="Microbiol. Resour. Announc.">
        <title>Metagenome Sequencing to Explore Phylogenomics of Terrestrial Cyanobacteria.</title>
        <authorList>
            <person name="Ward R.D."/>
            <person name="Stajich J.E."/>
            <person name="Johansen J.R."/>
            <person name="Huntemann M."/>
            <person name="Clum A."/>
            <person name="Foster B."/>
            <person name="Foster B."/>
            <person name="Roux S."/>
            <person name="Palaniappan K."/>
            <person name="Varghese N."/>
            <person name="Mukherjee S."/>
            <person name="Reddy T.B.K."/>
            <person name="Daum C."/>
            <person name="Copeland A."/>
            <person name="Chen I.A."/>
            <person name="Ivanova N.N."/>
            <person name="Kyrpides N.C."/>
            <person name="Shapiro N."/>
            <person name="Eloe-Fadrosh E.A."/>
            <person name="Pietrasiak N."/>
        </authorList>
    </citation>
    <scope>NUCLEOTIDE SEQUENCE</scope>
    <source>
        <strain evidence="1">CPER-KK1</strain>
    </source>
</reference>
<dbReference type="AlphaFoldDB" id="A0A951PJ72"/>
<name>A0A951PJ72_9CYAN</name>
<gene>
    <name evidence="1" type="ORF">KME25_08995</name>
</gene>